<evidence type="ECO:0000259" key="3">
    <source>
        <dbReference type="Pfam" id="PF04116"/>
    </source>
</evidence>
<evidence type="ECO:0000313" key="5">
    <source>
        <dbReference type="Proteomes" id="UP001189915"/>
    </source>
</evidence>
<protein>
    <recommendedName>
        <fullName evidence="3">Fatty acid hydroxylase domain-containing protein</fullName>
    </recommendedName>
</protein>
<feature type="region of interest" description="Disordered" evidence="1">
    <location>
        <begin position="277"/>
        <end position="302"/>
    </location>
</feature>
<organism evidence="4 5">
    <name type="scientific">Ralstonia wenshanensis</name>
    <dbReference type="NCBI Taxonomy" id="2842456"/>
    <lineage>
        <taxon>Bacteria</taxon>
        <taxon>Pseudomonadati</taxon>
        <taxon>Pseudomonadota</taxon>
        <taxon>Betaproteobacteria</taxon>
        <taxon>Burkholderiales</taxon>
        <taxon>Burkholderiaceae</taxon>
        <taxon>Ralstonia</taxon>
    </lineage>
</organism>
<dbReference type="InterPro" id="IPR006694">
    <property type="entry name" value="Fatty_acid_hydroxylase"/>
</dbReference>
<dbReference type="EMBL" id="CATWAF010000006">
    <property type="protein sequence ID" value="CAJ0704263.1"/>
    <property type="molecule type" value="Genomic_DNA"/>
</dbReference>
<keyword evidence="2" id="KW-0812">Transmembrane</keyword>
<feature type="transmembrane region" description="Helical" evidence="2">
    <location>
        <begin position="156"/>
        <end position="176"/>
    </location>
</feature>
<gene>
    <name evidence="4" type="ORF">LMG18091_04140</name>
</gene>
<sequence length="302" mass="34043">MSSHMEHALIVACILGFAAMEFVTRRYQANVRGRATANDAWLEVLMFISLVAVTQPIALLGSNALCKWLIPAQHNAWADLPWWAMTGLLLIGDDLTQYLWHRASHTPLLWPLHRAHHSASYMSVRITYRNNFFYYLMMPGLWIGGVAVYLGFGPVYAAYLVVKLAVIVGAHCAWPWDAPLYRIRALRPLMWVVERTISTPATHWAHHALTNADGIGHYKGNFGNLLFFWDVLFGTAHITRKYPAKIGLQDDVLFGAEPWTAQMFYPLVQSKREHSALRPGGGAVTEMEMERDQPASAKQEAA</sequence>
<keyword evidence="5" id="KW-1185">Reference proteome</keyword>
<proteinExistence type="predicted"/>
<feature type="domain" description="Fatty acid hydroxylase" evidence="3">
    <location>
        <begin position="88"/>
        <end position="235"/>
    </location>
</feature>
<dbReference type="AlphaFoldDB" id="A0AAD2B6U4"/>
<name>A0AAD2B6U4_9RALS</name>
<reference evidence="4 5" key="1">
    <citation type="submission" date="2023-07" db="EMBL/GenBank/DDBJ databases">
        <authorList>
            <person name="Peeters C."/>
        </authorList>
    </citation>
    <scope>NUCLEOTIDE SEQUENCE [LARGE SCALE GENOMIC DNA]</scope>
    <source>
        <strain evidence="4 5">LMG 18091</strain>
    </source>
</reference>
<keyword evidence="2" id="KW-1133">Transmembrane helix</keyword>
<dbReference type="Proteomes" id="UP001189915">
    <property type="component" value="Unassembled WGS sequence"/>
</dbReference>
<evidence type="ECO:0000313" key="4">
    <source>
        <dbReference type="EMBL" id="CAJ0704263.1"/>
    </source>
</evidence>
<evidence type="ECO:0000256" key="2">
    <source>
        <dbReference type="SAM" id="Phobius"/>
    </source>
</evidence>
<dbReference type="GO" id="GO:0016491">
    <property type="term" value="F:oxidoreductase activity"/>
    <property type="evidence" value="ECO:0007669"/>
    <property type="project" value="InterPro"/>
</dbReference>
<feature type="transmembrane region" description="Helical" evidence="2">
    <location>
        <begin position="132"/>
        <end position="150"/>
    </location>
</feature>
<dbReference type="RefSeq" id="WP_316871278.1">
    <property type="nucleotide sequence ID" value="NZ_CATWAF010000006.1"/>
</dbReference>
<evidence type="ECO:0000256" key="1">
    <source>
        <dbReference type="SAM" id="MobiDB-lite"/>
    </source>
</evidence>
<dbReference type="Pfam" id="PF04116">
    <property type="entry name" value="FA_hydroxylase"/>
    <property type="match status" value="1"/>
</dbReference>
<dbReference type="GO" id="GO:0005506">
    <property type="term" value="F:iron ion binding"/>
    <property type="evidence" value="ECO:0007669"/>
    <property type="project" value="InterPro"/>
</dbReference>
<accession>A0AAD2B6U4</accession>
<feature type="transmembrane region" description="Helical" evidence="2">
    <location>
        <begin position="44"/>
        <end position="66"/>
    </location>
</feature>
<keyword evidence="2" id="KW-0472">Membrane</keyword>
<comment type="caution">
    <text evidence="4">The sequence shown here is derived from an EMBL/GenBank/DDBJ whole genome shotgun (WGS) entry which is preliminary data.</text>
</comment>
<dbReference type="GO" id="GO:0008610">
    <property type="term" value="P:lipid biosynthetic process"/>
    <property type="evidence" value="ECO:0007669"/>
    <property type="project" value="InterPro"/>
</dbReference>